<comment type="function">
    <text evidence="10">FliG is one of three proteins (FliG, FliN, FliM) that forms the rotor-mounted switch complex (C ring), located at the base of the basal body. This complex interacts with the CheY and CheZ chemotaxis proteins, in addition to contacting components of the motor that determine the direction of flagellar rotation.</text>
</comment>
<evidence type="ECO:0000259" key="12">
    <source>
        <dbReference type="Pfam" id="PF14841"/>
    </source>
</evidence>
<evidence type="ECO:0000256" key="5">
    <source>
        <dbReference type="ARBA" id="ARBA00022475"/>
    </source>
</evidence>
<dbReference type="PRINTS" id="PR00954">
    <property type="entry name" value="FLGMOTORFLIG"/>
</dbReference>
<evidence type="ECO:0000256" key="8">
    <source>
        <dbReference type="ARBA" id="ARBA00023136"/>
    </source>
</evidence>
<feature type="domain" description="Flagellar motor switch protein FliG middle" evidence="12">
    <location>
        <begin position="140"/>
        <end position="209"/>
    </location>
</feature>
<evidence type="ECO:0000256" key="9">
    <source>
        <dbReference type="ARBA" id="ARBA00023143"/>
    </source>
</evidence>
<dbReference type="Proteomes" id="UP001065047">
    <property type="component" value="Unassembled WGS sequence"/>
</dbReference>
<dbReference type="Pfam" id="PF01706">
    <property type="entry name" value="FliG_C"/>
    <property type="match status" value="1"/>
</dbReference>
<dbReference type="EMBL" id="BAPF01000059">
    <property type="protein sequence ID" value="GBQ86406.1"/>
    <property type="molecule type" value="Genomic_DNA"/>
</dbReference>
<comment type="similarity">
    <text evidence="3">Belongs to the FliG family.</text>
</comment>
<keyword evidence="6" id="KW-0145">Chemotaxis</keyword>
<dbReference type="RefSeq" id="WP_244150525.1">
    <property type="nucleotide sequence ID" value="NZ_BAPF01000059.1"/>
</dbReference>
<dbReference type="InterPro" id="IPR023087">
    <property type="entry name" value="Flg_Motor_Flig_C"/>
</dbReference>
<dbReference type="InterPro" id="IPR011002">
    <property type="entry name" value="FliG_a-hlx"/>
</dbReference>
<reference evidence="14" key="1">
    <citation type="submission" date="2013-04" db="EMBL/GenBank/DDBJ databases">
        <title>The genome sequencing project of 58 acetic acid bacteria.</title>
        <authorList>
            <person name="Okamoto-Kainuma A."/>
            <person name="Ishikawa M."/>
            <person name="Umino S."/>
            <person name="Koizumi Y."/>
            <person name="Shiwa Y."/>
            <person name="Yoshikawa H."/>
            <person name="Matsutani M."/>
            <person name="Matsushita K."/>
        </authorList>
    </citation>
    <scope>NUCLEOTIDE SEQUENCE</scope>
    <source>
        <strain evidence="14">DSM 14337</strain>
    </source>
</reference>
<evidence type="ECO:0000256" key="1">
    <source>
        <dbReference type="ARBA" id="ARBA00004117"/>
    </source>
</evidence>
<gene>
    <name evidence="14" type="ORF">AA14337_3313</name>
</gene>
<organism evidence="14 15">
    <name type="scientific">Acetobacter malorum DSM 14337</name>
    <dbReference type="NCBI Taxonomy" id="1307910"/>
    <lineage>
        <taxon>Bacteria</taxon>
        <taxon>Pseudomonadati</taxon>
        <taxon>Pseudomonadota</taxon>
        <taxon>Alphaproteobacteria</taxon>
        <taxon>Acetobacterales</taxon>
        <taxon>Acetobacteraceae</taxon>
        <taxon>Acetobacter</taxon>
    </lineage>
</organism>
<keyword evidence="14" id="KW-0969">Cilium</keyword>
<evidence type="ECO:0000256" key="3">
    <source>
        <dbReference type="ARBA" id="ARBA00010299"/>
    </source>
</evidence>
<dbReference type="InterPro" id="IPR000090">
    <property type="entry name" value="Flg_Motor_Flig"/>
</dbReference>
<evidence type="ECO:0000259" key="13">
    <source>
        <dbReference type="Pfam" id="PF14842"/>
    </source>
</evidence>
<comment type="caution">
    <text evidence="14">The sequence shown here is derived from an EMBL/GenBank/DDBJ whole genome shotgun (WGS) entry which is preliminary data.</text>
</comment>
<comment type="subcellular location">
    <subcellularLocation>
        <location evidence="1">Bacterial flagellum basal body</location>
    </subcellularLocation>
    <subcellularLocation>
        <location evidence="2">Cell membrane</location>
        <topology evidence="2">Peripheral membrane protein</topology>
        <orientation evidence="2">Cytoplasmic side</orientation>
    </subcellularLocation>
</comment>
<name>A0ABQ0Q0W7_9PROT</name>
<evidence type="ECO:0000256" key="7">
    <source>
        <dbReference type="ARBA" id="ARBA00022779"/>
    </source>
</evidence>
<evidence type="ECO:0000313" key="15">
    <source>
        <dbReference type="Proteomes" id="UP001065047"/>
    </source>
</evidence>
<dbReference type="InterPro" id="IPR032779">
    <property type="entry name" value="FliG_M"/>
</dbReference>
<evidence type="ECO:0000256" key="10">
    <source>
        <dbReference type="ARBA" id="ARBA00025598"/>
    </source>
</evidence>
<keyword evidence="9" id="KW-0975">Bacterial flagellum</keyword>
<keyword evidence="7" id="KW-0283">Flagellar rotation</keyword>
<evidence type="ECO:0000256" key="4">
    <source>
        <dbReference type="ARBA" id="ARBA00021870"/>
    </source>
</evidence>
<protein>
    <recommendedName>
        <fullName evidence="4">Flagellar motor switch protein FliG</fullName>
    </recommendedName>
</protein>
<dbReference type="GeneID" id="29557096"/>
<dbReference type="SUPFAM" id="SSF48029">
    <property type="entry name" value="FliG"/>
    <property type="match status" value="2"/>
</dbReference>
<dbReference type="InterPro" id="IPR028263">
    <property type="entry name" value="FliG_N"/>
</dbReference>
<sequence length="362" mass="40472">MTENQMTEQLAEANSADRARAKADILGNLNGKQKAAILMLAIGREKSAPLFKSLHEDEVRDISAAMSELGPVKALTVEAVCEEFNRNFEISDGIIGNYETTEEILRKALPADVVERLMEDLRGPSGRSVWDKMSNMPEVTLSNYLRNEQPQIVAVILNNLPPVHVAKIISLFPQDFAVDVIYRMLHVTSVNKDVLDCLETTLRKELVSTFGRSSKRDSYAFVAEIYNNFDRKTESVLTEKLGERDQDDMEKVNKLKFTFDDIKRLTHPDMMRVVNAVNKDPEGRTKLALALKGVKPEIRDLFLACMAKRAGAMLLEEVANLGPVRMKDVEAAQFFIINIIKDLASEGEVDLAPGSSDDELVD</sequence>
<keyword evidence="5" id="KW-1003">Cell membrane</keyword>
<keyword evidence="14" id="KW-0966">Cell projection</keyword>
<accession>A0ABQ0Q0W7</accession>
<proteinExistence type="inferred from homology"/>
<dbReference type="PANTHER" id="PTHR30534">
    <property type="entry name" value="FLAGELLAR MOTOR SWITCH PROTEIN FLIG"/>
    <property type="match status" value="1"/>
</dbReference>
<feature type="domain" description="Flagellar motor switch protein FliG N-terminal" evidence="13">
    <location>
        <begin position="28"/>
        <end position="130"/>
    </location>
</feature>
<evidence type="ECO:0000256" key="6">
    <source>
        <dbReference type="ARBA" id="ARBA00022500"/>
    </source>
</evidence>
<dbReference type="PANTHER" id="PTHR30534:SF0">
    <property type="entry name" value="FLAGELLAR MOTOR SWITCH PROTEIN FLIG"/>
    <property type="match status" value="1"/>
</dbReference>
<keyword evidence="15" id="KW-1185">Reference proteome</keyword>
<dbReference type="Gene3D" id="1.10.220.30">
    <property type="match status" value="3"/>
</dbReference>
<evidence type="ECO:0000313" key="14">
    <source>
        <dbReference type="EMBL" id="GBQ86406.1"/>
    </source>
</evidence>
<keyword evidence="8" id="KW-0472">Membrane</keyword>
<evidence type="ECO:0000256" key="2">
    <source>
        <dbReference type="ARBA" id="ARBA00004413"/>
    </source>
</evidence>
<dbReference type="Pfam" id="PF14841">
    <property type="entry name" value="FliG_M"/>
    <property type="match status" value="1"/>
</dbReference>
<feature type="domain" description="Flagellar motor switch protein FliG C-terminal" evidence="11">
    <location>
        <begin position="239"/>
        <end position="351"/>
    </location>
</feature>
<dbReference type="Pfam" id="PF14842">
    <property type="entry name" value="FliG_N"/>
    <property type="match status" value="1"/>
</dbReference>
<evidence type="ECO:0000259" key="11">
    <source>
        <dbReference type="Pfam" id="PF01706"/>
    </source>
</evidence>
<keyword evidence="14" id="KW-0282">Flagellum</keyword>